<name>A0AAV9NU86_9PEZI</name>
<dbReference type="RefSeq" id="XP_064653548.1">
    <property type="nucleotide sequence ID" value="XM_064808226.1"/>
</dbReference>
<dbReference type="PANTHER" id="PTHR13268">
    <property type="entry name" value="BREAST CARCINOMA AMPLIFIED SEQUENCE 3"/>
    <property type="match status" value="1"/>
</dbReference>
<dbReference type="GO" id="GO:0005737">
    <property type="term" value="C:cytoplasm"/>
    <property type="evidence" value="ECO:0007669"/>
    <property type="project" value="TreeGrafter"/>
</dbReference>
<feature type="region of interest" description="Disordered" evidence="1">
    <location>
        <begin position="530"/>
        <end position="555"/>
    </location>
</feature>
<gene>
    <name evidence="2" type="ORF">LTR77_011012</name>
</gene>
<feature type="compositionally biased region" description="Basic and acidic residues" evidence="1">
    <location>
        <begin position="997"/>
        <end position="1009"/>
    </location>
</feature>
<feature type="compositionally biased region" description="Basic and acidic residues" evidence="1">
    <location>
        <begin position="173"/>
        <end position="187"/>
    </location>
</feature>
<sequence>MPPPARNDQDLILGLDDVDLTGSGSPPRGVDGGRDDEGGSAPAVVGKKGKKDSKKKGVKKEKGRKVARSPARVVEEGQEGVVDAVPDAEGVILGEEAAGRDLGFEDGGEAVGVEGMMFQPTMDFGTEGLDGDEFGSANGAYGRRKSKTNTARQPENDYEGDGWDTELTNGFQEQERAESPDRRKADEFVQPARKSKPAPAESAVSPRPSPRPAPARPVVGSVSPALRHATPYGQAEPPAGANGYRRQSVTRRESYTSRASPSQRYVEPVARTSPSQRYVEPATRVSPNQRFVEPVAPPHMPQPHFYGLPDFGLNMASKKEQAATAAGSDGYCCCFDTFADSGDSTSSTRAKTALLVGSEGGLEVFRVLPNKFEVIGRLEGLRGSVVGAKILPQTCLEDPMESIRPLVAVVVHGATDGGNGHSASGDRRAASAAAARYQTTVEVYSLQTQEHVATLYRSHTVAAEQPTVGHLSTTPGPVGDLRISAYGKFVTIASGKSGEVFVFSHVSNDANQPPGFRCIGKFWTSLQSSLDRPASRPATADGAETTEDGDRKPGVPLLSLSQRWLAIVPPATASQVSIQGTPLVLDLNPAPPGLASHGAPPQPSITCDTAGVDAEGTWSRLSRQAAQGVVRYSQKGLEIGWQGWNELVNPTNQTAQHGRTASREDHFPPTKAPPDDPRRQTREPAVVSIIDLETLLEAEELKLKYPPAPMATFALEEGCNHLSISSNGLRLLTVNRTGEASAIWDLKQARHGTVDYAAPEKDDGAICSPCVKQIIRIPRSSQSVVVESAWSRDDEYLAMLTTHGTVHLHEVPATAPSRKRKRKSTITNPAPEKAQATVSVSQGMSPPSNPGFLGSLRSGFHQVRTQAGTIRANNPVSLGMPTLAGLRETAASTGHAGGRFLAKGLSQGLSAAKSGANEYWHSEDNKIRHKALQGASSDASLRWVKRQSGTLLAVAAGGTVHLHPISQTEYRRGDKLVTGLKHDKHQKKHFELPPIRAGKDSSQARRADDCTAAGPHGFWSLRPASPPPLPQQNTYKPSQPLQQSGSQANEVETNPPYCPFHVDSRVSIFAFDDSSPGSQINLRARNKPRSTFFTQGQAGDSNDRWIFGGPLPASTKLNTHDALPLDEFAAFGLDDADLEAVAEQVESRLTAKWSYLGGSDHANANNGLKK</sequence>
<feature type="region of interest" description="Disordered" evidence="1">
    <location>
        <begin position="654"/>
        <end position="682"/>
    </location>
</feature>
<dbReference type="InterPro" id="IPR045142">
    <property type="entry name" value="BCAS3-like"/>
</dbReference>
<feature type="region of interest" description="Disordered" evidence="1">
    <location>
        <begin position="122"/>
        <end position="284"/>
    </location>
</feature>
<dbReference type="GO" id="GO:0042594">
    <property type="term" value="P:response to starvation"/>
    <property type="evidence" value="ECO:0007669"/>
    <property type="project" value="TreeGrafter"/>
</dbReference>
<feature type="region of interest" description="Disordered" evidence="1">
    <location>
        <begin position="1"/>
        <end position="81"/>
    </location>
</feature>
<dbReference type="Proteomes" id="UP001337655">
    <property type="component" value="Unassembled WGS sequence"/>
</dbReference>
<organism evidence="2 3">
    <name type="scientific">Saxophila tyrrhenica</name>
    <dbReference type="NCBI Taxonomy" id="1690608"/>
    <lineage>
        <taxon>Eukaryota</taxon>
        <taxon>Fungi</taxon>
        <taxon>Dikarya</taxon>
        <taxon>Ascomycota</taxon>
        <taxon>Pezizomycotina</taxon>
        <taxon>Dothideomycetes</taxon>
        <taxon>Dothideomycetidae</taxon>
        <taxon>Mycosphaerellales</taxon>
        <taxon>Extremaceae</taxon>
        <taxon>Saxophila</taxon>
    </lineage>
</organism>
<feature type="region of interest" description="Disordered" evidence="1">
    <location>
        <begin position="812"/>
        <end position="855"/>
    </location>
</feature>
<evidence type="ECO:0000313" key="3">
    <source>
        <dbReference type="Proteomes" id="UP001337655"/>
    </source>
</evidence>
<reference evidence="2 3" key="1">
    <citation type="submission" date="2023-08" db="EMBL/GenBank/DDBJ databases">
        <title>Black Yeasts Isolated from many extreme environments.</title>
        <authorList>
            <person name="Coleine C."/>
            <person name="Stajich J.E."/>
            <person name="Selbmann L."/>
        </authorList>
    </citation>
    <scope>NUCLEOTIDE SEQUENCE [LARGE SCALE GENOMIC DNA]</scope>
    <source>
        <strain evidence="2 3">CCFEE 5935</strain>
    </source>
</reference>
<keyword evidence="3" id="KW-1185">Reference proteome</keyword>
<dbReference type="GeneID" id="89932334"/>
<feature type="compositionally biased region" description="Basic and acidic residues" evidence="1">
    <location>
        <begin position="661"/>
        <end position="682"/>
    </location>
</feature>
<dbReference type="GO" id="GO:0006914">
    <property type="term" value="P:autophagy"/>
    <property type="evidence" value="ECO:0007669"/>
    <property type="project" value="InterPro"/>
</dbReference>
<feature type="compositionally biased region" description="Low complexity" evidence="1">
    <location>
        <begin position="197"/>
        <end position="206"/>
    </location>
</feature>
<protein>
    <submittedName>
        <fullName evidence="2">Uncharacterized protein</fullName>
    </submittedName>
</protein>
<comment type="caution">
    <text evidence="2">The sequence shown here is derived from an EMBL/GenBank/DDBJ whole genome shotgun (WGS) entry which is preliminary data.</text>
</comment>
<dbReference type="InterPro" id="IPR036322">
    <property type="entry name" value="WD40_repeat_dom_sf"/>
</dbReference>
<proteinExistence type="predicted"/>
<feature type="compositionally biased region" description="Basic residues" evidence="1">
    <location>
        <begin position="47"/>
        <end position="67"/>
    </location>
</feature>
<feature type="compositionally biased region" description="Polar residues" evidence="1">
    <location>
        <begin position="1031"/>
        <end position="1051"/>
    </location>
</feature>
<evidence type="ECO:0000256" key="1">
    <source>
        <dbReference type="SAM" id="MobiDB-lite"/>
    </source>
</evidence>
<dbReference type="PANTHER" id="PTHR13268:SF0">
    <property type="entry name" value="BCAS3 MICROTUBULE ASSOCIATED CELL MIGRATION FACTOR"/>
    <property type="match status" value="1"/>
</dbReference>
<feature type="compositionally biased region" description="Low complexity" evidence="1">
    <location>
        <begin position="216"/>
        <end position="225"/>
    </location>
</feature>
<accession>A0AAV9NU86</accession>
<evidence type="ECO:0000313" key="2">
    <source>
        <dbReference type="EMBL" id="KAK5162958.1"/>
    </source>
</evidence>
<dbReference type="SUPFAM" id="SSF50978">
    <property type="entry name" value="WD40 repeat-like"/>
    <property type="match status" value="1"/>
</dbReference>
<dbReference type="EMBL" id="JAVRRT010000030">
    <property type="protein sequence ID" value="KAK5162958.1"/>
    <property type="molecule type" value="Genomic_DNA"/>
</dbReference>
<feature type="region of interest" description="Disordered" evidence="1">
    <location>
        <begin position="982"/>
        <end position="1051"/>
    </location>
</feature>
<feature type="compositionally biased region" description="Polar residues" evidence="1">
    <location>
        <begin position="836"/>
        <end position="846"/>
    </location>
</feature>
<dbReference type="AlphaFoldDB" id="A0AAV9NU86"/>